<evidence type="ECO:0000313" key="5">
    <source>
        <dbReference type="EMBL" id="CAF0936866.1"/>
    </source>
</evidence>
<comment type="caution">
    <text evidence="3">The sequence shown here is derived from an EMBL/GenBank/DDBJ whole genome shotgun (WGS) entry which is preliminary data.</text>
</comment>
<protein>
    <recommendedName>
        <fullName evidence="2">Knottins-like domain-containing protein</fullName>
    </recommendedName>
</protein>
<feature type="chain" id="PRO_5036409251" description="Knottins-like domain-containing protein" evidence="1">
    <location>
        <begin position="26"/>
        <end position="117"/>
    </location>
</feature>
<evidence type="ECO:0000313" key="4">
    <source>
        <dbReference type="EMBL" id="CAF0922799.1"/>
    </source>
</evidence>
<evidence type="ECO:0000256" key="1">
    <source>
        <dbReference type="SAM" id="SignalP"/>
    </source>
</evidence>
<dbReference type="Proteomes" id="UP000663877">
    <property type="component" value="Unassembled WGS sequence"/>
</dbReference>
<dbReference type="InterPro" id="IPR036574">
    <property type="entry name" value="Scorpion_toxin-like_sf"/>
</dbReference>
<dbReference type="OrthoDB" id="9997672at2759"/>
<dbReference type="EMBL" id="CAJNOM010000050">
    <property type="protein sequence ID" value="CAF0922799.1"/>
    <property type="molecule type" value="Genomic_DNA"/>
</dbReference>
<reference evidence="3" key="1">
    <citation type="submission" date="2021-02" db="EMBL/GenBank/DDBJ databases">
        <authorList>
            <person name="Nowell W R."/>
        </authorList>
    </citation>
    <scope>NUCLEOTIDE SEQUENCE</scope>
</reference>
<organism evidence="3 7">
    <name type="scientific">Adineta steineri</name>
    <dbReference type="NCBI Taxonomy" id="433720"/>
    <lineage>
        <taxon>Eukaryota</taxon>
        <taxon>Metazoa</taxon>
        <taxon>Spiralia</taxon>
        <taxon>Gnathifera</taxon>
        <taxon>Rotifera</taxon>
        <taxon>Eurotatoria</taxon>
        <taxon>Bdelloidea</taxon>
        <taxon>Adinetida</taxon>
        <taxon>Adinetidae</taxon>
        <taxon>Adineta</taxon>
    </lineage>
</organism>
<dbReference type="InterPro" id="IPR003614">
    <property type="entry name" value="Knottins"/>
</dbReference>
<evidence type="ECO:0000313" key="3">
    <source>
        <dbReference type="EMBL" id="CAF0782712.1"/>
    </source>
</evidence>
<feature type="domain" description="Knottins-like" evidence="2">
    <location>
        <begin position="77"/>
        <end position="116"/>
    </location>
</feature>
<proteinExistence type="predicted"/>
<dbReference type="Gene3D" id="3.30.30.10">
    <property type="entry name" value="Knottin, scorpion toxin-like"/>
    <property type="match status" value="1"/>
</dbReference>
<gene>
    <name evidence="3" type="ORF">BJG266_LOCUS4223</name>
    <name evidence="4" type="ORF">QVE165_LOCUS10641</name>
    <name evidence="5" type="ORF">QVE165_LOCUS11424</name>
</gene>
<evidence type="ECO:0000313" key="7">
    <source>
        <dbReference type="Proteomes" id="UP000663877"/>
    </source>
</evidence>
<keyword evidence="1" id="KW-0732">Signal</keyword>
<dbReference type="EMBL" id="CAJNOI010000010">
    <property type="protein sequence ID" value="CAF0782712.1"/>
    <property type="molecule type" value="Genomic_DNA"/>
</dbReference>
<evidence type="ECO:0000259" key="2">
    <source>
        <dbReference type="Pfam" id="PF00304"/>
    </source>
</evidence>
<accession>A0A813RDK8</accession>
<dbReference type="AlphaFoldDB" id="A0A813RDK8"/>
<name>A0A813RDK8_9BILA</name>
<feature type="signal peptide" evidence="1">
    <location>
        <begin position="1"/>
        <end position="25"/>
    </location>
</feature>
<sequence>MNGRFILFFGLILAAFYIDASYARAMDISSQKLNNRASGIARRIYDEMVERAAREVSDDIKNDDDHQHHVERRQTIPSGSFHGACFFDDAFGACPTACKKDGHPGGGKCRNFKCLCF</sequence>
<dbReference type="EMBL" id="CAJNOM010000055">
    <property type="protein sequence ID" value="CAF0936866.1"/>
    <property type="molecule type" value="Genomic_DNA"/>
</dbReference>
<dbReference type="Proteomes" id="UP000663832">
    <property type="component" value="Unassembled WGS sequence"/>
</dbReference>
<keyword evidence="6" id="KW-1185">Reference proteome</keyword>
<evidence type="ECO:0000313" key="6">
    <source>
        <dbReference type="Proteomes" id="UP000663832"/>
    </source>
</evidence>
<dbReference type="Pfam" id="PF00304">
    <property type="entry name" value="Gamma-thionin"/>
    <property type="match status" value="1"/>
</dbReference>